<sequence>MSDHSLYDALRHIADSYGLIAMMAVFVVLVAWPFRPGARDRNDEAANMIFKDENDG</sequence>
<proteinExistence type="predicted"/>
<gene>
    <name evidence="1" type="ORF">AB433_05285</name>
</gene>
<dbReference type="AlphaFoldDB" id="A0A0G3XG08"/>
<dbReference type="PATRIC" id="fig|1348774.3.peg.1109"/>
<keyword evidence="2" id="KW-1185">Reference proteome</keyword>
<dbReference type="EMBL" id="CP011770">
    <property type="protein sequence ID" value="AKM09524.1"/>
    <property type="molecule type" value="Genomic_DNA"/>
</dbReference>
<dbReference type="Proteomes" id="UP000035287">
    <property type="component" value="Chromosome"/>
</dbReference>
<evidence type="ECO:0000313" key="2">
    <source>
        <dbReference type="Proteomes" id="UP000035287"/>
    </source>
</evidence>
<dbReference type="OrthoDB" id="9801588at2"/>
<protein>
    <submittedName>
        <fullName evidence="1">Cbb3-type cytochrome oxidase subunit 3</fullName>
    </submittedName>
</protein>
<dbReference type="Pfam" id="PF05545">
    <property type="entry name" value="FixQ"/>
    <property type="match status" value="1"/>
</dbReference>
<dbReference type="STRING" id="1348774.AB433_05285"/>
<evidence type="ECO:0000313" key="1">
    <source>
        <dbReference type="EMBL" id="AKM09524.1"/>
    </source>
</evidence>
<dbReference type="RefSeq" id="WP_047820212.1">
    <property type="nucleotide sequence ID" value="NZ_CP011770.1"/>
</dbReference>
<dbReference type="CDD" id="cd01324">
    <property type="entry name" value="cbb3_Oxidase_CcoQ"/>
    <property type="match status" value="1"/>
</dbReference>
<dbReference type="KEGG" id="cna:AB433_05285"/>
<organism evidence="1 2">
    <name type="scientific">Croceicoccus naphthovorans</name>
    <dbReference type="NCBI Taxonomy" id="1348774"/>
    <lineage>
        <taxon>Bacteria</taxon>
        <taxon>Pseudomonadati</taxon>
        <taxon>Pseudomonadota</taxon>
        <taxon>Alphaproteobacteria</taxon>
        <taxon>Sphingomonadales</taxon>
        <taxon>Erythrobacteraceae</taxon>
        <taxon>Croceicoccus</taxon>
    </lineage>
</organism>
<reference evidence="1 2" key="1">
    <citation type="submission" date="2015-06" db="EMBL/GenBank/DDBJ databases">
        <authorList>
            <person name="Zeng Y."/>
            <person name="Huang Y."/>
        </authorList>
    </citation>
    <scope>NUCLEOTIDE SEQUENCE [LARGE SCALE GENOMIC DNA]</scope>
    <source>
        <strain evidence="1 2">PQ-2</strain>
    </source>
</reference>
<accession>A0A0G3XG08</accession>
<name>A0A0G3XG08_9SPHN</name>
<dbReference type="InterPro" id="IPR008621">
    <property type="entry name" value="Cbb3-typ_cyt_oxidase_comp"/>
</dbReference>